<dbReference type="InterPro" id="IPR001789">
    <property type="entry name" value="Sig_transdc_resp-reg_receiver"/>
</dbReference>
<dbReference type="Pfam" id="PF00072">
    <property type="entry name" value="Response_reg"/>
    <property type="match status" value="1"/>
</dbReference>
<gene>
    <name evidence="6" type="ORF">CHK_1975</name>
</gene>
<dbReference type="SMART" id="SM00448">
    <property type="entry name" value="REC"/>
    <property type="match status" value="1"/>
</dbReference>
<comment type="function">
    <text evidence="2">May play the central regulatory role in sporulation. It may be an element of the effector pathway responsible for the activation of sporulation genes in response to nutritional stress. Spo0A may act in concert with spo0H (a sigma factor) to control the expression of some genes that are critical to the sporulation process.</text>
</comment>
<dbReference type="InterPro" id="IPR002545">
    <property type="entry name" value="CheW-lke_dom"/>
</dbReference>
<dbReference type="PATRIC" id="fig|270498.16.peg.1490"/>
<dbReference type="AlphaFoldDB" id="A0A0M2NDC3"/>
<proteinExistence type="predicted"/>
<dbReference type="PROSITE" id="PS50110">
    <property type="entry name" value="RESPONSE_REGULATORY"/>
    <property type="match status" value="1"/>
</dbReference>
<dbReference type="PROSITE" id="PS50851">
    <property type="entry name" value="CHEW"/>
    <property type="match status" value="1"/>
</dbReference>
<keyword evidence="6" id="KW-0808">Transferase</keyword>
<keyword evidence="7" id="KW-1185">Reference proteome</keyword>
<feature type="modified residue" description="4-aspartylphosphate" evidence="3">
    <location>
        <position position="241"/>
    </location>
</feature>
<dbReference type="GO" id="GO:0000160">
    <property type="term" value="P:phosphorelay signal transduction system"/>
    <property type="evidence" value="ECO:0007669"/>
    <property type="project" value="InterPro"/>
</dbReference>
<dbReference type="Pfam" id="PF01584">
    <property type="entry name" value="CheW"/>
    <property type="match status" value="1"/>
</dbReference>
<evidence type="ECO:0000256" key="2">
    <source>
        <dbReference type="ARBA" id="ARBA00024867"/>
    </source>
</evidence>
<evidence type="ECO:0000313" key="7">
    <source>
        <dbReference type="Proteomes" id="UP000034076"/>
    </source>
</evidence>
<dbReference type="GO" id="GO:0006935">
    <property type="term" value="P:chemotaxis"/>
    <property type="evidence" value="ECO:0007669"/>
    <property type="project" value="InterPro"/>
</dbReference>
<dbReference type="STRING" id="270498.CHK_1975"/>
<evidence type="ECO:0000313" key="6">
    <source>
        <dbReference type="EMBL" id="KKI50509.1"/>
    </source>
</evidence>
<comment type="caution">
    <text evidence="6">The sequence shown here is derived from an EMBL/GenBank/DDBJ whole genome shotgun (WGS) entry which is preliminary data.</text>
</comment>
<dbReference type="Proteomes" id="UP000034076">
    <property type="component" value="Unassembled WGS sequence"/>
</dbReference>
<evidence type="ECO:0000259" key="4">
    <source>
        <dbReference type="PROSITE" id="PS50110"/>
    </source>
</evidence>
<feature type="domain" description="CheW-like" evidence="5">
    <location>
        <begin position="18"/>
        <end position="158"/>
    </location>
</feature>
<dbReference type="InterPro" id="IPR024181">
    <property type="entry name" value="Chemotax_regulator_CheV"/>
</dbReference>
<dbReference type="PANTHER" id="PTHR47233:SF3">
    <property type="entry name" value="CHEMOTAXIS PROTEIN CHEV"/>
    <property type="match status" value="1"/>
</dbReference>
<protein>
    <recommendedName>
        <fullName evidence="1">Stage 0 sporulation protein A homolog</fullName>
    </recommendedName>
</protein>
<dbReference type="EMBL" id="LAYJ01000105">
    <property type="protein sequence ID" value="KKI50509.1"/>
    <property type="molecule type" value="Genomic_DNA"/>
</dbReference>
<dbReference type="Gene3D" id="2.40.50.180">
    <property type="entry name" value="CheA-289, Domain 4"/>
    <property type="match status" value="1"/>
</dbReference>
<evidence type="ECO:0000259" key="5">
    <source>
        <dbReference type="PROSITE" id="PS50851"/>
    </source>
</evidence>
<sequence>MDENGAKQGILLESGTNEIEIMEFTIAGNTFGINVAKIKEIMMPSPVKKMPHVHPAVEGVFKPRDIVITVIDLPAYLDMDEEHDKDKDLFIITNFNMMNIAFRVHTVEGIDRISWKDVDKPDKTIYGGMEGIVTGLAQYGGRLISVLDFEKIVADIAPETGIQLSEIDKLGERMRDERPILIAEDSSLLAAMITEALHKAGYTNTERCDNGQEAWDYLCKVKKSCENGAPVLERVACLITDIEMPRMDGHHLTRLVKEDAILKKIPVIIFSSLVNDEMRIKCKEVGADEQLSKPEIGHLVSVVDHLLAECEKADENV</sequence>
<accession>A0A0M2NDC3</accession>
<dbReference type="SMART" id="SM00260">
    <property type="entry name" value="CheW"/>
    <property type="match status" value="1"/>
</dbReference>
<dbReference type="Gene3D" id="2.30.30.40">
    <property type="entry name" value="SH3 Domains"/>
    <property type="match status" value="1"/>
</dbReference>
<dbReference type="PANTHER" id="PTHR47233">
    <property type="entry name" value="CHEMOTAXIS PROTEIN CHEV"/>
    <property type="match status" value="1"/>
</dbReference>
<name>A0A0M2NDC3_9FIRM</name>
<dbReference type="InterPro" id="IPR036061">
    <property type="entry name" value="CheW-like_dom_sf"/>
</dbReference>
<evidence type="ECO:0000256" key="3">
    <source>
        <dbReference type="PROSITE-ProRule" id="PRU00169"/>
    </source>
</evidence>
<dbReference type="Gene3D" id="3.40.50.2300">
    <property type="match status" value="1"/>
</dbReference>
<dbReference type="PIRSF" id="PIRSF002867">
    <property type="entry name" value="CheV"/>
    <property type="match status" value="1"/>
</dbReference>
<organism evidence="6 7">
    <name type="scientific">Christensenella hongkongensis</name>
    <dbReference type="NCBI Taxonomy" id="270498"/>
    <lineage>
        <taxon>Bacteria</taxon>
        <taxon>Bacillati</taxon>
        <taxon>Bacillota</taxon>
        <taxon>Clostridia</taxon>
        <taxon>Christensenellales</taxon>
        <taxon>Christensenellaceae</taxon>
        <taxon>Christensenella</taxon>
    </lineage>
</organism>
<dbReference type="SUPFAM" id="SSF52172">
    <property type="entry name" value="CheY-like"/>
    <property type="match status" value="1"/>
</dbReference>
<dbReference type="InterPro" id="IPR011006">
    <property type="entry name" value="CheY-like_superfamily"/>
</dbReference>
<feature type="domain" description="Response regulatory" evidence="4">
    <location>
        <begin position="179"/>
        <end position="308"/>
    </location>
</feature>
<evidence type="ECO:0000256" key="1">
    <source>
        <dbReference type="ARBA" id="ARBA00018672"/>
    </source>
</evidence>
<dbReference type="OrthoDB" id="9806105at2"/>
<dbReference type="GO" id="GO:0016740">
    <property type="term" value="F:transferase activity"/>
    <property type="evidence" value="ECO:0007669"/>
    <property type="project" value="UniProtKB-KW"/>
</dbReference>
<dbReference type="RefSeq" id="WP_046443826.1">
    <property type="nucleotide sequence ID" value="NZ_LAYJ01000105.1"/>
</dbReference>
<keyword evidence="3" id="KW-0597">Phosphoprotein</keyword>
<dbReference type="SUPFAM" id="SSF50341">
    <property type="entry name" value="CheW-like"/>
    <property type="match status" value="1"/>
</dbReference>
<reference evidence="6 7" key="1">
    <citation type="submission" date="2015-04" db="EMBL/GenBank/DDBJ databases">
        <title>Draft genome sequence of bacteremic isolate Catabacter hongkongensis type strain HKU16T.</title>
        <authorList>
            <person name="Lau S.K."/>
            <person name="Teng J.L."/>
            <person name="Huang Y."/>
            <person name="Curreem S.O."/>
            <person name="Tsui S.K."/>
            <person name="Woo P.C."/>
        </authorList>
    </citation>
    <scope>NUCLEOTIDE SEQUENCE [LARGE SCALE GENOMIC DNA]</scope>
    <source>
        <strain evidence="6 7">HKU16</strain>
    </source>
</reference>